<proteinExistence type="predicted"/>
<reference evidence="2" key="1">
    <citation type="submission" date="2019-10" db="EMBL/GenBank/DDBJ databases">
        <authorList>
            <person name="Soares A.E.R."/>
            <person name="Aleixo A."/>
            <person name="Schneider P."/>
            <person name="Miyaki C.Y."/>
            <person name="Schneider M.P."/>
            <person name="Mello C."/>
            <person name="Vasconcelos A.T.R."/>
        </authorList>
    </citation>
    <scope>NUCLEOTIDE SEQUENCE</scope>
    <source>
        <tissue evidence="2">Muscle</tissue>
    </source>
</reference>
<dbReference type="EMBL" id="WHWB01033234">
    <property type="protein sequence ID" value="KAJ7421207.1"/>
    <property type="molecule type" value="Genomic_DNA"/>
</dbReference>
<protein>
    <submittedName>
        <fullName evidence="2">Uncharacterized protein</fullName>
    </submittedName>
</protein>
<feature type="compositionally biased region" description="Polar residues" evidence="1">
    <location>
        <begin position="1"/>
        <end position="12"/>
    </location>
</feature>
<keyword evidence="3" id="KW-1185">Reference proteome</keyword>
<evidence type="ECO:0000256" key="1">
    <source>
        <dbReference type="SAM" id="MobiDB-lite"/>
    </source>
</evidence>
<feature type="region of interest" description="Disordered" evidence="1">
    <location>
        <begin position="1"/>
        <end position="30"/>
    </location>
</feature>
<name>A0ABQ9DLZ7_9PASS</name>
<organism evidence="2 3">
    <name type="scientific">Willisornis vidua</name>
    <name type="common">Xingu scale-backed antbird</name>
    <dbReference type="NCBI Taxonomy" id="1566151"/>
    <lineage>
        <taxon>Eukaryota</taxon>
        <taxon>Metazoa</taxon>
        <taxon>Chordata</taxon>
        <taxon>Craniata</taxon>
        <taxon>Vertebrata</taxon>
        <taxon>Euteleostomi</taxon>
        <taxon>Archelosauria</taxon>
        <taxon>Archosauria</taxon>
        <taxon>Dinosauria</taxon>
        <taxon>Saurischia</taxon>
        <taxon>Theropoda</taxon>
        <taxon>Coelurosauria</taxon>
        <taxon>Aves</taxon>
        <taxon>Neognathae</taxon>
        <taxon>Neoaves</taxon>
        <taxon>Telluraves</taxon>
        <taxon>Australaves</taxon>
        <taxon>Passeriformes</taxon>
        <taxon>Thamnophilidae</taxon>
        <taxon>Willisornis</taxon>
    </lineage>
</organism>
<evidence type="ECO:0000313" key="2">
    <source>
        <dbReference type="EMBL" id="KAJ7421207.1"/>
    </source>
</evidence>
<evidence type="ECO:0000313" key="3">
    <source>
        <dbReference type="Proteomes" id="UP001145742"/>
    </source>
</evidence>
<comment type="caution">
    <text evidence="2">The sequence shown here is derived from an EMBL/GenBank/DDBJ whole genome shotgun (WGS) entry which is preliminary data.</text>
</comment>
<sequence>MPSRGTRTSSRNGPMGTSGGSTGPSTRCCTSARATPDISIGWRDEGIESSPVEKDCGVLVDERLEMTQQCPLAAQKAKCILGYTKSSVASRSKKAILPLYFVLLRPHLDCCVQPWSMQHSKDTDLWEQVQ</sequence>
<accession>A0ABQ9DLZ7</accession>
<dbReference type="PANTHER" id="PTHR33332">
    <property type="entry name" value="REVERSE TRANSCRIPTASE DOMAIN-CONTAINING PROTEIN"/>
    <property type="match status" value="1"/>
</dbReference>
<gene>
    <name evidence="2" type="ORF">WISP_43862</name>
</gene>
<dbReference type="Proteomes" id="UP001145742">
    <property type="component" value="Unassembled WGS sequence"/>
</dbReference>